<name>A0ABQ3USS2_9CHLR</name>
<evidence type="ECO:0000256" key="4">
    <source>
        <dbReference type="ARBA" id="ARBA00013346"/>
    </source>
</evidence>
<keyword evidence="5" id="KW-0963">Cytoplasm</keyword>
<evidence type="ECO:0000313" key="12">
    <source>
        <dbReference type="EMBL" id="GHO55864.1"/>
    </source>
</evidence>
<dbReference type="InterPro" id="IPR029063">
    <property type="entry name" value="SAM-dependent_MTases_sf"/>
</dbReference>
<dbReference type="Pfam" id="PF01135">
    <property type="entry name" value="PCMT"/>
    <property type="match status" value="1"/>
</dbReference>
<evidence type="ECO:0000256" key="10">
    <source>
        <dbReference type="ARBA" id="ARBA00031323"/>
    </source>
</evidence>
<keyword evidence="7" id="KW-0808">Transferase</keyword>
<dbReference type="PANTHER" id="PTHR11579">
    <property type="entry name" value="PROTEIN-L-ISOASPARTATE O-METHYLTRANSFERASE"/>
    <property type="match status" value="1"/>
</dbReference>
<dbReference type="EC" id="2.1.1.77" evidence="3"/>
<comment type="subcellular location">
    <subcellularLocation>
        <location evidence="1">Cytoplasm</location>
    </subcellularLocation>
</comment>
<comment type="similarity">
    <text evidence="2">Belongs to the methyltransferase superfamily. L-isoaspartyl/D-aspartyl protein methyltransferase family.</text>
</comment>
<keyword evidence="8" id="KW-0949">S-adenosyl-L-methionine</keyword>
<keyword evidence="13" id="KW-1185">Reference proteome</keyword>
<sequence length="384" mass="42598">MRQPQTAQYRQQLVETIEVALGHHLSALVRDAFLTIPREAFVDQYYQQRGNTLDWGVILHPTLEELYQDEYLVTRINERKMPGSSSSQPSIMAAQLEVLALAPGQRVLEIGSGTGYNAGLMAHIVEPTGTVVSVDIAEDLVLRAAYRLRHAGIINVQAFAADGYEGYAPYAPYDRLLATCGVTAIPPFWLPQLREGGILISNVLLPLASIFVRIEKVGNTGVGTLLPIRGGYMQLTGTHSRPIIRRFGWKELSTLPKKTLQLEEDIEALLKQSNGFAILLHCFCPTLTKAYFRPSHEQEQPYALYLISQPQHETIVCVQKGCLTCYGQAEPIASAIQSCLQTYHDLGDPRVEEYALSLSETAVAISRNGREFSLPRLMDTSLLS</sequence>
<dbReference type="EMBL" id="BNJG01000002">
    <property type="protein sequence ID" value="GHO55864.1"/>
    <property type="molecule type" value="Genomic_DNA"/>
</dbReference>
<dbReference type="CDD" id="cd02440">
    <property type="entry name" value="AdoMet_MTases"/>
    <property type="match status" value="1"/>
</dbReference>
<protein>
    <recommendedName>
        <fullName evidence="4">Protein-L-isoaspartate O-methyltransferase</fullName>
        <ecNumber evidence="3">2.1.1.77</ecNumber>
    </recommendedName>
    <alternativeName>
        <fullName evidence="11">L-isoaspartyl protein carboxyl methyltransferase</fullName>
    </alternativeName>
    <alternativeName>
        <fullName evidence="9">Protein L-isoaspartyl methyltransferase</fullName>
    </alternativeName>
    <alternativeName>
        <fullName evidence="10">Protein-beta-aspartate methyltransferase</fullName>
    </alternativeName>
</protein>
<accession>A0ABQ3USS2</accession>
<dbReference type="RefSeq" id="WP_201372492.1">
    <property type="nucleotide sequence ID" value="NZ_BNJG01000002.1"/>
</dbReference>
<evidence type="ECO:0000256" key="9">
    <source>
        <dbReference type="ARBA" id="ARBA00030757"/>
    </source>
</evidence>
<evidence type="ECO:0000256" key="6">
    <source>
        <dbReference type="ARBA" id="ARBA00022603"/>
    </source>
</evidence>
<gene>
    <name evidence="12" type="ORF">KSB_43390</name>
</gene>
<organism evidence="12 13">
    <name type="scientific">Ktedonobacter robiniae</name>
    <dbReference type="NCBI Taxonomy" id="2778365"/>
    <lineage>
        <taxon>Bacteria</taxon>
        <taxon>Bacillati</taxon>
        <taxon>Chloroflexota</taxon>
        <taxon>Ktedonobacteria</taxon>
        <taxon>Ktedonobacterales</taxon>
        <taxon>Ktedonobacteraceae</taxon>
        <taxon>Ktedonobacter</taxon>
    </lineage>
</organism>
<dbReference type="Gene3D" id="3.40.50.150">
    <property type="entry name" value="Vaccinia Virus protein VP39"/>
    <property type="match status" value="1"/>
</dbReference>
<evidence type="ECO:0000256" key="2">
    <source>
        <dbReference type="ARBA" id="ARBA00005369"/>
    </source>
</evidence>
<dbReference type="InterPro" id="IPR000682">
    <property type="entry name" value="PCMT"/>
</dbReference>
<evidence type="ECO:0000313" key="13">
    <source>
        <dbReference type="Proteomes" id="UP000654345"/>
    </source>
</evidence>
<comment type="caution">
    <text evidence="12">The sequence shown here is derived from an EMBL/GenBank/DDBJ whole genome shotgun (WGS) entry which is preliminary data.</text>
</comment>
<evidence type="ECO:0000256" key="11">
    <source>
        <dbReference type="ARBA" id="ARBA00031350"/>
    </source>
</evidence>
<dbReference type="PANTHER" id="PTHR11579:SF0">
    <property type="entry name" value="PROTEIN-L-ISOASPARTATE(D-ASPARTATE) O-METHYLTRANSFERASE"/>
    <property type="match status" value="1"/>
</dbReference>
<evidence type="ECO:0000256" key="8">
    <source>
        <dbReference type="ARBA" id="ARBA00022691"/>
    </source>
</evidence>
<dbReference type="Proteomes" id="UP000654345">
    <property type="component" value="Unassembled WGS sequence"/>
</dbReference>
<evidence type="ECO:0000256" key="3">
    <source>
        <dbReference type="ARBA" id="ARBA00011890"/>
    </source>
</evidence>
<evidence type="ECO:0000256" key="7">
    <source>
        <dbReference type="ARBA" id="ARBA00022679"/>
    </source>
</evidence>
<evidence type="ECO:0000256" key="1">
    <source>
        <dbReference type="ARBA" id="ARBA00004496"/>
    </source>
</evidence>
<evidence type="ECO:0000256" key="5">
    <source>
        <dbReference type="ARBA" id="ARBA00022490"/>
    </source>
</evidence>
<dbReference type="SUPFAM" id="SSF53335">
    <property type="entry name" value="S-adenosyl-L-methionine-dependent methyltransferases"/>
    <property type="match status" value="1"/>
</dbReference>
<proteinExistence type="inferred from homology"/>
<keyword evidence="6" id="KW-0489">Methyltransferase</keyword>
<reference evidence="12 13" key="1">
    <citation type="journal article" date="2021" name="Int. J. Syst. Evol. Microbiol.">
        <title>Reticulibacter mediterranei gen. nov., sp. nov., within the new family Reticulibacteraceae fam. nov., and Ktedonospora formicarum gen. nov., sp. nov., Ktedonobacter robiniae sp. nov., Dictyobacter formicarum sp. nov. and Dictyobacter arantiisoli sp. nov., belonging to the class Ktedonobacteria.</title>
        <authorList>
            <person name="Yabe S."/>
            <person name="Zheng Y."/>
            <person name="Wang C.M."/>
            <person name="Sakai Y."/>
            <person name="Abe K."/>
            <person name="Yokota A."/>
            <person name="Donadio S."/>
            <person name="Cavaletti L."/>
            <person name="Monciardini P."/>
        </authorList>
    </citation>
    <scope>NUCLEOTIDE SEQUENCE [LARGE SCALE GENOMIC DNA]</scope>
    <source>
        <strain evidence="12 13">SOSP1-30</strain>
    </source>
</reference>